<dbReference type="SUPFAM" id="SSF46689">
    <property type="entry name" value="Homeodomain-like"/>
    <property type="match status" value="1"/>
</dbReference>
<dbReference type="PROSITE" id="PS50977">
    <property type="entry name" value="HTH_TETR_2"/>
    <property type="match status" value="1"/>
</dbReference>
<dbReference type="AlphaFoldDB" id="A0A7K3LVD7"/>
<sequence>MRSREKVSRALAAADRIAATEGVEALTLTRVADAAGLSPGALHQYLPDREAIAAALVARYHGRIEALMDVVISRVAEEDVDDPVAEVIGQIARIYSEERIVRLVRSVTSVPGDAGRAHKNRMAAKVHELMVACGVRRTDAVAARVVFTATDAVMHEAFGGDEPDLALLDELESMLRTYLDGD</sequence>
<dbReference type="Pfam" id="PF00440">
    <property type="entry name" value="TetR_N"/>
    <property type="match status" value="1"/>
</dbReference>
<evidence type="ECO:0000256" key="4">
    <source>
        <dbReference type="PROSITE-ProRule" id="PRU00335"/>
    </source>
</evidence>
<dbReference type="Proteomes" id="UP000466307">
    <property type="component" value="Unassembled WGS sequence"/>
</dbReference>
<keyword evidence="3" id="KW-0804">Transcription</keyword>
<dbReference type="InterPro" id="IPR050109">
    <property type="entry name" value="HTH-type_TetR-like_transc_reg"/>
</dbReference>
<feature type="DNA-binding region" description="H-T-H motif" evidence="4">
    <location>
        <begin position="27"/>
        <end position="46"/>
    </location>
</feature>
<evidence type="ECO:0000256" key="2">
    <source>
        <dbReference type="ARBA" id="ARBA00023125"/>
    </source>
</evidence>
<comment type="caution">
    <text evidence="6">The sequence shown here is derived from an EMBL/GenBank/DDBJ whole genome shotgun (WGS) entry which is preliminary data.</text>
</comment>
<gene>
    <name evidence="6" type="ORF">GYA93_22205</name>
</gene>
<protein>
    <submittedName>
        <fullName evidence="6">TetR/AcrR family transcriptional regulator</fullName>
    </submittedName>
</protein>
<evidence type="ECO:0000256" key="3">
    <source>
        <dbReference type="ARBA" id="ARBA00023163"/>
    </source>
</evidence>
<evidence type="ECO:0000313" key="6">
    <source>
        <dbReference type="EMBL" id="NDK92250.1"/>
    </source>
</evidence>
<evidence type="ECO:0000256" key="1">
    <source>
        <dbReference type="ARBA" id="ARBA00023015"/>
    </source>
</evidence>
<name>A0A7K3LVD7_9ACTN</name>
<evidence type="ECO:0000313" key="7">
    <source>
        <dbReference type="Proteomes" id="UP000466307"/>
    </source>
</evidence>
<dbReference type="InterPro" id="IPR009057">
    <property type="entry name" value="Homeodomain-like_sf"/>
</dbReference>
<keyword evidence="2 4" id="KW-0238">DNA-binding</keyword>
<proteinExistence type="predicted"/>
<dbReference type="Gene3D" id="1.10.357.10">
    <property type="entry name" value="Tetracycline Repressor, domain 2"/>
    <property type="match status" value="1"/>
</dbReference>
<feature type="domain" description="HTH tetR-type" evidence="5">
    <location>
        <begin position="4"/>
        <end position="64"/>
    </location>
</feature>
<accession>A0A7K3LVD7</accession>
<reference evidence="6 7" key="1">
    <citation type="submission" date="2020-01" db="EMBL/GenBank/DDBJ databases">
        <title>Investigation of new actinobacteria for the biodesulphurisation of diesel fuel.</title>
        <authorList>
            <person name="Athi Narayanan S.M."/>
        </authorList>
    </citation>
    <scope>NUCLEOTIDE SEQUENCE [LARGE SCALE GENOMIC DNA]</scope>
    <source>
        <strain evidence="6 7">213E</strain>
    </source>
</reference>
<dbReference type="GO" id="GO:0000976">
    <property type="term" value="F:transcription cis-regulatory region binding"/>
    <property type="evidence" value="ECO:0007669"/>
    <property type="project" value="TreeGrafter"/>
</dbReference>
<dbReference type="PANTHER" id="PTHR30055:SF234">
    <property type="entry name" value="HTH-TYPE TRANSCRIPTIONAL REGULATOR BETI"/>
    <property type="match status" value="1"/>
</dbReference>
<keyword evidence="1" id="KW-0805">Transcription regulation</keyword>
<organism evidence="6 7">
    <name type="scientific">Gordonia desulfuricans</name>
    <dbReference type="NCBI Taxonomy" id="89051"/>
    <lineage>
        <taxon>Bacteria</taxon>
        <taxon>Bacillati</taxon>
        <taxon>Actinomycetota</taxon>
        <taxon>Actinomycetes</taxon>
        <taxon>Mycobacteriales</taxon>
        <taxon>Gordoniaceae</taxon>
        <taxon>Gordonia</taxon>
    </lineage>
</organism>
<dbReference type="GO" id="GO:0003700">
    <property type="term" value="F:DNA-binding transcription factor activity"/>
    <property type="evidence" value="ECO:0007669"/>
    <property type="project" value="TreeGrafter"/>
</dbReference>
<dbReference type="InterPro" id="IPR001647">
    <property type="entry name" value="HTH_TetR"/>
</dbReference>
<keyword evidence="7" id="KW-1185">Reference proteome</keyword>
<evidence type="ECO:0000259" key="5">
    <source>
        <dbReference type="PROSITE" id="PS50977"/>
    </source>
</evidence>
<dbReference type="PANTHER" id="PTHR30055">
    <property type="entry name" value="HTH-TYPE TRANSCRIPTIONAL REGULATOR RUTR"/>
    <property type="match status" value="1"/>
</dbReference>
<dbReference type="EMBL" id="JAADZU010000108">
    <property type="protein sequence ID" value="NDK92250.1"/>
    <property type="molecule type" value="Genomic_DNA"/>
</dbReference>